<dbReference type="PANTHER" id="PTHR43080">
    <property type="entry name" value="CBS DOMAIN-CONTAINING PROTEIN CBSX3, MITOCHONDRIAL"/>
    <property type="match status" value="1"/>
</dbReference>
<gene>
    <name evidence="4" type="ORF">H9811_10430</name>
</gene>
<dbReference type="SUPFAM" id="SSF54631">
    <property type="entry name" value="CBS-domain pair"/>
    <property type="match status" value="1"/>
</dbReference>
<dbReference type="AlphaFoldDB" id="A0A9D2ESF8"/>
<dbReference type="Gene3D" id="3.10.580.10">
    <property type="entry name" value="CBS-domain"/>
    <property type="match status" value="1"/>
</dbReference>
<evidence type="ECO:0000313" key="4">
    <source>
        <dbReference type="EMBL" id="HIZ42959.1"/>
    </source>
</evidence>
<reference evidence="4" key="1">
    <citation type="journal article" date="2021" name="PeerJ">
        <title>Extensive microbial diversity within the chicken gut microbiome revealed by metagenomics and culture.</title>
        <authorList>
            <person name="Gilroy R."/>
            <person name="Ravi A."/>
            <person name="Getino M."/>
            <person name="Pursley I."/>
            <person name="Horton D.L."/>
            <person name="Alikhan N.F."/>
            <person name="Baker D."/>
            <person name="Gharbi K."/>
            <person name="Hall N."/>
            <person name="Watson M."/>
            <person name="Adriaenssens E.M."/>
            <person name="Foster-Nyarko E."/>
            <person name="Jarju S."/>
            <person name="Secka A."/>
            <person name="Antonio M."/>
            <person name="Oren A."/>
            <person name="Chaudhuri R.R."/>
            <person name="La Ragione R."/>
            <person name="Hildebrand F."/>
            <person name="Pallen M.J."/>
        </authorList>
    </citation>
    <scope>NUCLEOTIDE SEQUENCE</scope>
    <source>
        <strain evidence="4">ChiSxjej1B13-11774</strain>
    </source>
</reference>
<dbReference type="EMBL" id="DXBP01000064">
    <property type="protein sequence ID" value="HIZ42959.1"/>
    <property type="molecule type" value="Genomic_DNA"/>
</dbReference>
<dbReference type="PANTHER" id="PTHR43080:SF26">
    <property type="entry name" value="REGULATORY PROTEIN"/>
    <property type="match status" value="1"/>
</dbReference>
<dbReference type="PROSITE" id="PS51371">
    <property type="entry name" value="CBS"/>
    <property type="match status" value="1"/>
</dbReference>
<proteinExistence type="predicted"/>
<feature type="domain" description="CBS" evidence="3">
    <location>
        <begin position="7"/>
        <end position="67"/>
    </location>
</feature>
<accession>A0A9D2ESF8</accession>
<dbReference type="Proteomes" id="UP000824048">
    <property type="component" value="Unassembled WGS sequence"/>
</dbReference>
<dbReference type="InterPro" id="IPR051257">
    <property type="entry name" value="Diverse_CBS-Domain"/>
</dbReference>
<dbReference type="InterPro" id="IPR046342">
    <property type="entry name" value="CBS_dom_sf"/>
</dbReference>
<evidence type="ECO:0000259" key="3">
    <source>
        <dbReference type="PROSITE" id="PS51371"/>
    </source>
</evidence>
<organism evidence="4 5">
    <name type="scientific">Candidatus Gemmiger excrementigallinarum</name>
    <dbReference type="NCBI Taxonomy" id="2838609"/>
    <lineage>
        <taxon>Bacteria</taxon>
        <taxon>Bacillati</taxon>
        <taxon>Bacillota</taxon>
        <taxon>Clostridia</taxon>
        <taxon>Eubacteriales</taxon>
        <taxon>Gemmiger</taxon>
    </lineage>
</organism>
<evidence type="ECO:0000256" key="2">
    <source>
        <dbReference type="PROSITE-ProRule" id="PRU00703"/>
    </source>
</evidence>
<sequence>MNIAMLMIPKVMTVTLHENNTIRQGLEVLGRCRYTALPVLDELERYVGSVSEGDFLQHILRTGSTDLKQQERFYIRDILRRDFCPALGIDADLSVVIQAALRQNFVPVVDDRNALCGIVTRQKLIAAMAQQLESE</sequence>
<evidence type="ECO:0000313" key="5">
    <source>
        <dbReference type="Proteomes" id="UP000824048"/>
    </source>
</evidence>
<evidence type="ECO:0000256" key="1">
    <source>
        <dbReference type="ARBA" id="ARBA00023122"/>
    </source>
</evidence>
<dbReference type="InterPro" id="IPR000644">
    <property type="entry name" value="CBS_dom"/>
</dbReference>
<name>A0A9D2ESF8_9FIRM</name>
<comment type="caution">
    <text evidence="4">The sequence shown here is derived from an EMBL/GenBank/DDBJ whole genome shotgun (WGS) entry which is preliminary data.</text>
</comment>
<protein>
    <submittedName>
        <fullName evidence="4">CBS domain-containing protein</fullName>
    </submittedName>
</protein>
<reference evidence="4" key="2">
    <citation type="submission" date="2021-04" db="EMBL/GenBank/DDBJ databases">
        <authorList>
            <person name="Gilroy R."/>
        </authorList>
    </citation>
    <scope>NUCLEOTIDE SEQUENCE</scope>
    <source>
        <strain evidence="4">ChiSxjej1B13-11774</strain>
    </source>
</reference>
<dbReference type="Pfam" id="PF00571">
    <property type="entry name" value="CBS"/>
    <property type="match status" value="2"/>
</dbReference>
<keyword evidence="1 2" id="KW-0129">CBS domain</keyword>